<gene>
    <name evidence="1" type="ORF">M9H77_32400</name>
</gene>
<comment type="caution">
    <text evidence="1">The sequence shown here is derived from an EMBL/GenBank/DDBJ whole genome shotgun (WGS) entry which is preliminary data.</text>
</comment>
<sequence length="361" mass="40834">MASQFDRWEKDPFFSAAEEVQESADRMLSTYRTWVHSMKDSSGLWNSDELSRDLRTALGTAKWQLEEFARAVNSSYVNNAADDAKDRHREFITAIGSQISEVETSLTESTVSQGKPPLPWVRLDEGERDELAMFLAAPTFSNTDKVSWRLHGREQQSGNSQQADKQSEPTCSQNSPKSTECCQLEAKEEKLPGHRRTASASADIASWKIAVADDPFPQTSSNIQVDPPPRKIPSFSGFLNTMESASKLKWSKNAYRKLKPTDRQSEVDTALPQSQPLTRGLNSCYERSKSCLEGCDECYDKQLYGWYGSIQRQLQRSQYHMQYNRPVKLFLSAILLLCVIVCCLKMCFPDSLLSAVVIFTF</sequence>
<protein>
    <submittedName>
        <fullName evidence="1">Uncharacterized protein</fullName>
    </submittedName>
</protein>
<reference evidence="2" key="1">
    <citation type="journal article" date="2023" name="Nat. Plants">
        <title>Single-cell RNA sequencing provides a high-resolution roadmap for understanding the multicellular compartmentation of specialized metabolism.</title>
        <authorList>
            <person name="Sun S."/>
            <person name="Shen X."/>
            <person name="Li Y."/>
            <person name="Li Y."/>
            <person name="Wang S."/>
            <person name="Li R."/>
            <person name="Zhang H."/>
            <person name="Shen G."/>
            <person name="Guo B."/>
            <person name="Wei J."/>
            <person name="Xu J."/>
            <person name="St-Pierre B."/>
            <person name="Chen S."/>
            <person name="Sun C."/>
        </authorList>
    </citation>
    <scope>NUCLEOTIDE SEQUENCE [LARGE SCALE GENOMIC DNA]</scope>
</reference>
<dbReference type="Proteomes" id="UP001060085">
    <property type="component" value="Linkage Group LG07"/>
</dbReference>
<dbReference type="EMBL" id="CM044707">
    <property type="protein sequence ID" value="KAI5655213.1"/>
    <property type="molecule type" value="Genomic_DNA"/>
</dbReference>
<evidence type="ECO:0000313" key="1">
    <source>
        <dbReference type="EMBL" id="KAI5655213.1"/>
    </source>
</evidence>
<name>A0ACC0A2U9_CATRO</name>
<keyword evidence="2" id="KW-1185">Reference proteome</keyword>
<evidence type="ECO:0000313" key="2">
    <source>
        <dbReference type="Proteomes" id="UP001060085"/>
    </source>
</evidence>
<organism evidence="1 2">
    <name type="scientific">Catharanthus roseus</name>
    <name type="common">Madagascar periwinkle</name>
    <name type="synonym">Vinca rosea</name>
    <dbReference type="NCBI Taxonomy" id="4058"/>
    <lineage>
        <taxon>Eukaryota</taxon>
        <taxon>Viridiplantae</taxon>
        <taxon>Streptophyta</taxon>
        <taxon>Embryophyta</taxon>
        <taxon>Tracheophyta</taxon>
        <taxon>Spermatophyta</taxon>
        <taxon>Magnoliopsida</taxon>
        <taxon>eudicotyledons</taxon>
        <taxon>Gunneridae</taxon>
        <taxon>Pentapetalae</taxon>
        <taxon>asterids</taxon>
        <taxon>lamiids</taxon>
        <taxon>Gentianales</taxon>
        <taxon>Apocynaceae</taxon>
        <taxon>Rauvolfioideae</taxon>
        <taxon>Vinceae</taxon>
        <taxon>Catharanthinae</taxon>
        <taxon>Catharanthus</taxon>
    </lineage>
</organism>
<accession>A0ACC0A2U9</accession>
<proteinExistence type="predicted"/>